<evidence type="ECO:0000313" key="3">
    <source>
        <dbReference type="Proteomes" id="UP000137095"/>
    </source>
</evidence>
<keyword evidence="3" id="KW-1185">Reference proteome</keyword>
<name>Q91TJ3_TUHV1</name>
<evidence type="ECO:0000313" key="2">
    <source>
        <dbReference type="EMBL" id="AAK57154.1"/>
    </source>
</evidence>
<keyword evidence="1" id="KW-1133">Transmembrane helix</keyword>
<feature type="transmembrane region" description="Helical" evidence="1">
    <location>
        <begin position="47"/>
        <end position="65"/>
    </location>
</feature>
<dbReference type="RefSeq" id="NP_116459.1">
    <property type="nucleotide sequence ID" value="NC_002794.1"/>
</dbReference>
<keyword evidence="1" id="KW-0812">Transmembrane</keyword>
<dbReference type="KEGG" id="vg:921239"/>
<feature type="transmembrane region" description="Helical" evidence="1">
    <location>
        <begin position="71"/>
        <end position="91"/>
    </location>
</feature>
<organism evidence="2 3">
    <name type="scientific">Tupaiid herpesvirus 1 (strain 1)</name>
    <name type="common">TuHV-1</name>
    <name type="synonym">Herpesvirus tupaia (strain 1)</name>
    <dbReference type="NCBI Taxonomy" id="10397"/>
    <lineage>
        <taxon>Viruses</taxon>
        <taxon>Duplodnaviria</taxon>
        <taxon>Heunggongvirae</taxon>
        <taxon>Peploviricota</taxon>
        <taxon>Herviviricetes</taxon>
        <taxon>Herpesvirales</taxon>
        <taxon>Orthoherpesviridae</taxon>
        <taxon>Betaherpesvirinae</taxon>
        <taxon>Quwivirus</taxon>
        <taxon>Quwivirus tupaiidbeta1</taxon>
    </lineage>
</organism>
<organismHost>
    <name type="scientific">Tupaia belangeri</name>
    <name type="common">Common tree shrew</name>
    <name type="synonym">Tupaia glis belangeri</name>
    <dbReference type="NCBI Taxonomy" id="37347"/>
</organismHost>
<dbReference type="EMBL" id="AF281817">
    <property type="protein sequence ID" value="AAK57154.1"/>
    <property type="molecule type" value="Genomic_DNA"/>
</dbReference>
<reference evidence="2 3" key="1">
    <citation type="journal article" date="2001" name="J. Virol.">
        <title>Analysis and characterization of the complete genome of tupaia (tree shrew) herpesvirus.</title>
        <authorList>
            <person name="Bahr U."/>
            <person name="Darai G."/>
        </authorList>
    </citation>
    <scope>NUCLEOTIDE SEQUENCE [LARGE SCALE GENOMIC DNA]</scope>
    <source>
        <strain evidence="2">2</strain>
    </source>
</reference>
<accession>Q91TJ3</accession>
<keyword evidence="1" id="KW-0472">Membrane</keyword>
<evidence type="ECO:0000256" key="1">
    <source>
        <dbReference type="SAM" id="Phobius"/>
    </source>
</evidence>
<sequence length="106" mass="12294">MNQVSRYNISLFRLRMGVRIRSLFRSIFFEASRHAVSKALSIISERCVVLFHITMFLLVLVFLVLGLGFVLFLAFVFCVFIFHVFVFSSVLRNDCVSFSRLFEALA</sequence>
<dbReference type="Proteomes" id="UP000137095">
    <property type="component" value="Segment"/>
</dbReference>
<proteinExistence type="predicted"/>
<dbReference type="GeneID" id="921239"/>
<protein>
    <submittedName>
        <fullName evidence="2">T10</fullName>
    </submittedName>
</protein>